<proteinExistence type="predicted"/>
<dbReference type="EMBL" id="KI283543">
    <property type="protein sequence ID" value="ESA13810.1"/>
    <property type="molecule type" value="Genomic_DNA"/>
</dbReference>
<sequence length="66" mass="7605">MTKKNKDAPEDESISGQPISMNHYWKVPQEQGMLATLLDLQFKELGFASNSLCLRSQEQLRMHIKI</sequence>
<protein>
    <submittedName>
        <fullName evidence="1">Uncharacterized protein</fullName>
    </submittedName>
</protein>
<reference evidence="1" key="1">
    <citation type="submission" date="2013-07" db="EMBL/GenBank/DDBJ databases">
        <title>The genome of an arbuscular mycorrhizal fungus provides insights into the evolution of the oldest plant symbiosis.</title>
        <authorList>
            <consortium name="DOE Joint Genome Institute"/>
            <person name="Tisserant E."/>
            <person name="Malbreil M."/>
            <person name="Kuo A."/>
            <person name="Kohler A."/>
            <person name="Symeonidi A."/>
            <person name="Balestrini R."/>
            <person name="Charron P."/>
            <person name="Duensing N."/>
            <person name="Frei-dit-Frey N."/>
            <person name="Gianinazzi-Pearson V."/>
            <person name="Gilbert B."/>
            <person name="Handa Y."/>
            <person name="Hijri M."/>
            <person name="Kaul R."/>
            <person name="Kawaguchi M."/>
            <person name="Krajinski F."/>
            <person name="Lammers P."/>
            <person name="Lapierre D."/>
            <person name="Masclaux F.G."/>
            <person name="Murat C."/>
            <person name="Morin E."/>
            <person name="Ndikumana S."/>
            <person name="Pagni M."/>
            <person name="Petitpierre D."/>
            <person name="Requena N."/>
            <person name="Rosikiewicz P."/>
            <person name="Riley R."/>
            <person name="Saito K."/>
            <person name="San Clemente H."/>
            <person name="Shapiro H."/>
            <person name="van Tuinen D."/>
            <person name="Becard G."/>
            <person name="Bonfante P."/>
            <person name="Paszkowski U."/>
            <person name="Shachar-Hill Y."/>
            <person name="Young J.P."/>
            <person name="Sanders I.R."/>
            <person name="Henrissat B."/>
            <person name="Rensing S.A."/>
            <person name="Grigoriev I.V."/>
            <person name="Corradi N."/>
            <person name="Roux C."/>
            <person name="Martin F."/>
        </authorList>
    </citation>
    <scope>NUCLEOTIDE SEQUENCE</scope>
    <source>
        <strain evidence="1">DAOM 197198</strain>
    </source>
</reference>
<dbReference type="HOGENOM" id="CLU_2832456_0_0_1"/>
<organism evidence="1">
    <name type="scientific">Rhizophagus irregularis (strain DAOM 181602 / DAOM 197198 / MUCL 43194)</name>
    <name type="common">Arbuscular mycorrhizal fungus</name>
    <name type="synonym">Glomus intraradices</name>
    <dbReference type="NCBI Taxonomy" id="747089"/>
    <lineage>
        <taxon>Eukaryota</taxon>
        <taxon>Fungi</taxon>
        <taxon>Fungi incertae sedis</taxon>
        <taxon>Mucoromycota</taxon>
        <taxon>Glomeromycotina</taxon>
        <taxon>Glomeromycetes</taxon>
        <taxon>Glomerales</taxon>
        <taxon>Glomeraceae</taxon>
        <taxon>Rhizophagus</taxon>
    </lineage>
</organism>
<name>U9U0C3_RHIID</name>
<evidence type="ECO:0000313" key="1">
    <source>
        <dbReference type="EMBL" id="ESA13810.1"/>
    </source>
</evidence>
<accession>U9U0C3</accession>
<dbReference type="AlphaFoldDB" id="U9U0C3"/>
<gene>
    <name evidence="1" type="ORF">GLOINDRAFT_25648</name>
</gene>